<comment type="caution">
    <text evidence="3">The sequence shown here is derived from an EMBL/GenBank/DDBJ whole genome shotgun (WGS) entry which is preliminary data.</text>
</comment>
<accession>A0A7Z0B2D4</accession>
<dbReference type="GO" id="GO:0003677">
    <property type="term" value="F:DNA binding"/>
    <property type="evidence" value="ECO:0007669"/>
    <property type="project" value="InterPro"/>
</dbReference>
<feature type="region of interest" description="Disordered" evidence="2">
    <location>
        <begin position="332"/>
        <end position="359"/>
    </location>
</feature>
<dbReference type="Proteomes" id="UP000572540">
    <property type="component" value="Unassembled WGS sequence"/>
</dbReference>
<proteinExistence type="predicted"/>
<sequence>MYEITVIWPEGRTGKYGPTFRDATGKLIAPLTDYVQSKAVELFEQERSSTAYRSQMDSMVNTLTHFAEYLLARGVDWECVQSPVSDNENDQQTLRDVSVRASESGTNQQSVFHWLDVNHGFFIQFRDFELKRVVANPISKGDKEKSRDTVNRKLIHLYMFYAWAQYTACYARSLLGWGRTCQIRSRLSGDSPDSETVSFAEKYPACFPTPSAGNSSAYEQHWATSDDVRDLATYFDEHCSPLVAERNILLLKLGQHLAWRAGSVSSLTVDQFSDREIARQSRHRKDDFLVTPPTQKNGHQFAFRVPWSLVFHINSYIHDGVSNDSSGVAASGLTTDGLSRPQGGRSKLITNSGKSPRNAQGKIFLSKKDATPLSPHSIVNLFAKAFKAVGAPKGSGYHSVRRGSADEFGDETIEKRRRLGIPISREDFEQDMMELLGHSARTSHHAYIRSTQRTLRQTTEQRQHDELVEFSMENMQLKSKLAYQEESLIKVAGKRKRARDIR</sequence>
<dbReference type="EMBL" id="JACCAU010000001">
    <property type="protein sequence ID" value="NYH18876.1"/>
    <property type="molecule type" value="Genomic_DNA"/>
</dbReference>
<organism evidence="3 4">
    <name type="scientific">Paraburkholderia bryophila</name>
    <dbReference type="NCBI Taxonomy" id="420952"/>
    <lineage>
        <taxon>Bacteria</taxon>
        <taxon>Pseudomonadati</taxon>
        <taxon>Pseudomonadota</taxon>
        <taxon>Betaproteobacteria</taxon>
        <taxon>Burkholderiales</taxon>
        <taxon>Burkholderiaceae</taxon>
        <taxon>Paraburkholderia</taxon>
    </lineage>
</organism>
<evidence type="ECO:0000313" key="3">
    <source>
        <dbReference type="EMBL" id="NYH18876.1"/>
    </source>
</evidence>
<dbReference type="RefSeq" id="WP_179706166.1">
    <property type="nucleotide sequence ID" value="NZ_JACCAU010000001.1"/>
</dbReference>
<gene>
    <name evidence="3" type="ORF">GGD41_006104</name>
</gene>
<dbReference type="InterPro" id="IPR011010">
    <property type="entry name" value="DNA_brk_join_enz"/>
</dbReference>
<dbReference type="InterPro" id="IPR013762">
    <property type="entry name" value="Integrase-like_cat_sf"/>
</dbReference>
<evidence type="ECO:0008006" key="5">
    <source>
        <dbReference type="Google" id="ProtNLM"/>
    </source>
</evidence>
<evidence type="ECO:0000256" key="1">
    <source>
        <dbReference type="ARBA" id="ARBA00023172"/>
    </source>
</evidence>
<name>A0A7Z0B2D4_9BURK</name>
<reference evidence="3 4" key="1">
    <citation type="submission" date="2020-07" db="EMBL/GenBank/DDBJ databases">
        <title>Exploring microbial biodiversity for novel pathways involved in the catabolism of aromatic compounds derived from lignin.</title>
        <authorList>
            <person name="Elkins J."/>
        </authorList>
    </citation>
    <scope>NUCLEOTIDE SEQUENCE [LARGE SCALE GENOMIC DNA]</scope>
    <source>
        <strain evidence="3 4">H2C3B</strain>
    </source>
</reference>
<feature type="compositionally biased region" description="Polar residues" evidence="2">
    <location>
        <begin position="348"/>
        <end position="358"/>
    </location>
</feature>
<protein>
    <recommendedName>
        <fullName evidence="5">Phage integrase family protein</fullName>
    </recommendedName>
</protein>
<evidence type="ECO:0000256" key="2">
    <source>
        <dbReference type="SAM" id="MobiDB-lite"/>
    </source>
</evidence>
<dbReference type="GO" id="GO:0015074">
    <property type="term" value="P:DNA integration"/>
    <property type="evidence" value="ECO:0007669"/>
    <property type="project" value="InterPro"/>
</dbReference>
<dbReference type="Gene3D" id="1.10.443.10">
    <property type="entry name" value="Intergrase catalytic core"/>
    <property type="match status" value="1"/>
</dbReference>
<dbReference type="AlphaFoldDB" id="A0A7Z0B2D4"/>
<keyword evidence="1" id="KW-0233">DNA recombination</keyword>
<evidence type="ECO:0000313" key="4">
    <source>
        <dbReference type="Proteomes" id="UP000572540"/>
    </source>
</evidence>
<dbReference type="GO" id="GO:0006310">
    <property type="term" value="P:DNA recombination"/>
    <property type="evidence" value="ECO:0007669"/>
    <property type="project" value="UniProtKB-KW"/>
</dbReference>
<dbReference type="SUPFAM" id="SSF56349">
    <property type="entry name" value="DNA breaking-rejoining enzymes"/>
    <property type="match status" value="1"/>
</dbReference>